<keyword evidence="2" id="KW-0472">Membrane</keyword>
<feature type="region of interest" description="Disordered" evidence="1">
    <location>
        <begin position="1"/>
        <end position="24"/>
    </location>
</feature>
<organism evidence="3 4">
    <name type="scientific">Mycobacterium lentiflavum</name>
    <dbReference type="NCBI Taxonomy" id="141349"/>
    <lineage>
        <taxon>Bacteria</taxon>
        <taxon>Bacillati</taxon>
        <taxon>Actinomycetota</taxon>
        <taxon>Actinomycetes</taxon>
        <taxon>Mycobacteriales</taxon>
        <taxon>Mycobacteriaceae</taxon>
        <taxon>Mycobacterium</taxon>
        <taxon>Mycobacterium simiae complex</taxon>
    </lineage>
</organism>
<evidence type="ECO:0000256" key="2">
    <source>
        <dbReference type="SAM" id="Phobius"/>
    </source>
</evidence>
<dbReference type="AlphaFoldDB" id="A0A0E4GX43"/>
<evidence type="ECO:0000256" key="1">
    <source>
        <dbReference type="SAM" id="MobiDB-lite"/>
    </source>
</evidence>
<gene>
    <name evidence="3" type="ORF">BN1232_02217</name>
</gene>
<dbReference type="EMBL" id="CTEE01000001">
    <property type="protein sequence ID" value="CQD11798.1"/>
    <property type="molecule type" value="Genomic_DNA"/>
</dbReference>
<proteinExistence type="predicted"/>
<evidence type="ECO:0000313" key="4">
    <source>
        <dbReference type="Proteomes" id="UP000199251"/>
    </source>
</evidence>
<keyword evidence="2" id="KW-0812">Transmembrane</keyword>
<accession>A0A0E4GX43</accession>
<name>A0A0E4GX43_MYCLN</name>
<dbReference type="STRING" id="141349.BN1232_02217"/>
<reference evidence="3 4" key="1">
    <citation type="submission" date="2015-03" db="EMBL/GenBank/DDBJ databases">
        <authorList>
            <person name="Urmite Genomes"/>
        </authorList>
    </citation>
    <scope>NUCLEOTIDE SEQUENCE [LARGE SCALE GENOMIC DNA]</scope>
    <source>
        <strain evidence="3 4">CSUR P1491</strain>
    </source>
</reference>
<sequence>MTVIDEHADADQGAETKVGQGAADETELIAPAQGAGMWSEDGAAWSDYQRDDQLVREGPSWKQVSLIAAAIFVPLTAVAAIITSWLSQPESKPSVTGEPARVITVPAAAPQVPAVVPPPVTVTAPPPVTVTQTAVVAPPPVTVTAPPADETFLICPDGHSGVATGVTSCQFAMNVRTSYLRQGGPTVIAYSPVTGDSYEMDCRTGYSARLANSMTVNSVRCVGGNNAVVILW</sequence>
<dbReference type="Proteomes" id="UP000199251">
    <property type="component" value="Unassembled WGS sequence"/>
</dbReference>
<feature type="transmembrane region" description="Helical" evidence="2">
    <location>
        <begin position="64"/>
        <end position="86"/>
    </location>
</feature>
<protein>
    <submittedName>
        <fullName evidence="3">Uncharacterized protein</fullName>
    </submittedName>
</protein>
<dbReference type="OrthoDB" id="4713284at2"/>
<keyword evidence="2" id="KW-1133">Transmembrane helix</keyword>
<feature type="compositionally biased region" description="Basic and acidic residues" evidence="1">
    <location>
        <begin position="1"/>
        <end position="10"/>
    </location>
</feature>
<evidence type="ECO:0000313" key="3">
    <source>
        <dbReference type="EMBL" id="CQD11798.1"/>
    </source>
</evidence>
<dbReference type="RefSeq" id="WP_090601377.1">
    <property type="nucleotide sequence ID" value="NZ_CTEE01000001.1"/>
</dbReference>